<proteinExistence type="predicted"/>
<sequence>MIKGNTLQILKDAADVSEIFSHCNTSLVTCLEEWGIQNTFFVDLYIIEFPILVNGLELMLM</sequence>
<organism evidence="1 2">
    <name type="scientific">Lentibacillus amyloliquefaciens</name>
    <dbReference type="NCBI Taxonomy" id="1472767"/>
    <lineage>
        <taxon>Bacteria</taxon>
        <taxon>Bacillati</taxon>
        <taxon>Bacillota</taxon>
        <taxon>Bacilli</taxon>
        <taxon>Bacillales</taxon>
        <taxon>Bacillaceae</taxon>
        <taxon>Lentibacillus</taxon>
    </lineage>
</organism>
<evidence type="ECO:0000313" key="2">
    <source>
        <dbReference type="Proteomes" id="UP000050331"/>
    </source>
</evidence>
<dbReference type="KEGG" id="lao:AOX59_06485"/>
<keyword evidence="2" id="KW-1185">Reference proteome</keyword>
<accession>A0A0U4E4W5</accession>
<dbReference type="AlphaFoldDB" id="A0A0U4E4W5"/>
<name>A0A0U4E4W5_9BACI</name>
<dbReference type="EMBL" id="CP013862">
    <property type="protein sequence ID" value="ALX48284.1"/>
    <property type="molecule type" value="Genomic_DNA"/>
</dbReference>
<evidence type="ECO:0000313" key="1">
    <source>
        <dbReference type="EMBL" id="ALX48284.1"/>
    </source>
</evidence>
<dbReference type="STRING" id="1472767.AOX59_06485"/>
<gene>
    <name evidence="1" type="ORF">AOX59_06485</name>
</gene>
<reference evidence="1 2" key="1">
    <citation type="submission" date="2016-01" db="EMBL/GenBank/DDBJ databases">
        <title>Complete genome sequence of strain Lentibacillus amyloliquefaciens LAM0015T isolated from saline sediment.</title>
        <authorList>
            <person name="Wang J.-L."/>
            <person name="He M.-X."/>
        </authorList>
    </citation>
    <scope>NUCLEOTIDE SEQUENCE [LARGE SCALE GENOMIC DNA]</scope>
    <source>
        <strain evidence="1 2">LAM0015</strain>
    </source>
</reference>
<dbReference type="Proteomes" id="UP000050331">
    <property type="component" value="Chromosome"/>
</dbReference>
<protein>
    <submittedName>
        <fullName evidence="1">Uncharacterized protein</fullName>
    </submittedName>
</protein>